<dbReference type="Pfam" id="PF14652">
    <property type="entry name" value="DUF4457"/>
    <property type="match status" value="1"/>
</dbReference>
<dbReference type="RefSeq" id="XP_068355268.1">
    <property type="nucleotide sequence ID" value="XM_068507605.1"/>
</dbReference>
<comment type="caution">
    <text evidence="2">The sequence shown here is derived from an EMBL/GenBank/DDBJ whole genome shotgun (WGS) entry which is preliminary data.</text>
</comment>
<proteinExistence type="predicted"/>
<evidence type="ECO:0000313" key="2">
    <source>
        <dbReference type="EMBL" id="OHT02132.1"/>
    </source>
</evidence>
<dbReference type="OrthoDB" id="304622at2759"/>
<organism evidence="2 3">
    <name type="scientific">Tritrichomonas foetus</name>
    <dbReference type="NCBI Taxonomy" id="1144522"/>
    <lineage>
        <taxon>Eukaryota</taxon>
        <taxon>Metamonada</taxon>
        <taxon>Parabasalia</taxon>
        <taxon>Tritrichomonadida</taxon>
        <taxon>Tritrichomonadidae</taxon>
        <taxon>Tritrichomonas</taxon>
    </lineage>
</organism>
<dbReference type="AlphaFoldDB" id="A0A1J4JX73"/>
<gene>
    <name evidence="2" type="ORF">TRFO_30894</name>
</gene>
<protein>
    <recommendedName>
        <fullName evidence="1">KATNIP domain-containing protein</fullName>
    </recommendedName>
</protein>
<name>A0A1J4JX73_9EUKA</name>
<sequence length="443" mass="51113">MYINSIEQKLFIEILYNQMSFITELIYSIDDRQDSRAAPIPIPRKPILPRLDVRQIPTTALMRPRRNSQRNPNPSSRSSITRFNDAIQQIKSGRSLTRFSSTGDTPFLKTYIIQLKIISNYGEPNKLSISELDILDEHSRQIEILKVKFDPPDNLSNTAPTELLVNSDIIKTENKPEWSTNFAKLGFSILLYVQCVNSPCYLRIWNGRDKNDSNVKDVMVTVGDVIVSRTTISKDFGQVIRLSKKELPTAQLSEIDNMYDKRIVNPALIDKFGELSYEMVKEISFTLLENFDNSSYYCLNGIDLFDFNGEVVSTEEFIKTATVKNVELVSTVHRLFRPNKNTKDISEMFICKNTSGNKPEIVIEFYKPCTISMIRIWNGNSDEYDNGVSRIQITVNQNNSIWRRKIKKSKGKVPGMKEFVTKIWLTDVPSLRKKIQTQARKYW</sequence>
<dbReference type="PANTHER" id="PTHR21534:SF0">
    <property type="entry name" value="KATANIN-INTERACTING PROTEIN"/>
    <property type="match status" value="1"/>
</dbReference>
<evidence type="ECO:0000313" key="3">
    <source>
        <dbReference type="Proteomes" id="UP000179807"/>
    </source>
</evidence>
<keyword evidence="3" id="KW-1185">Reference proteome</keyword>
<dbReference type="VEuPathDB" id="TrichDB:TRFO_30894"/>
<dbReference type="Proteomes" id="UP000179807">
    <property type="component" value="Unassembled WGS sequence"/>
</dbReference>
<dbReference type="InterPro" id="IPR026704">
    <property type="entry name" value="KATNIP"/>
</dbReference>
<dbReference type="InterPro" id="IPR027859">
    <property type="entry name" value="KATNIP_dom"/>
</dbReference>
<dbReference type="EMBL" id="MLAK01000881">
    <property type="protein sequence ID" value="OHT02132.1"/>
    <property type="molecule type" value="Genomic_DNA"/>
</dbReference>
<feature type="domain" description="KATNIP" evidence="1">
    <location>
        <begin position="164"/>
        <end position="396"/>
    </location>
</feature>
<reference evidence="2" key="1">
    <citation type="submission" date="2016-10" db="EMBL/GenBank/DDBJ databases">
        <authorList>
            <person name="Benchimol M."/>
            <person name="Almeida L.G."/>
            <person name="Vasconcelos A.T."/>
            <person name="Perreira-Neves A."/>
            <person name="Rosa I.A."/>
            <person name="Tasca T."/>
            <person name="Bogo M.R."/>
            <person name="de Souza W."/>
        </authorList>
    </citation>
    <scope>NUCLEOTIDE SEQUENCE [LARGE SCALE GENOMIC DNA]</scope>
    <source>
        <strain evidence="2">K</strain>
    </source>
</reference>
<dbReference type="GeneID" id="94842309"/>
<dbReference type="PANTHER" id="PTHR21534">
    <property type="entry name" value="KATANIN-INTERACTING PROTEIN"/>
    <property type="match status" value="1"/>
</dbReference>
<accession>A0A1J4JX73</accession>
<evidence type="ECO:0000259" key="1">
    <source>
        <dbReference type="Pfam" id="PF14652"/>
    </source>
</evidence>